<dbReference type="Proteomes" id="UP000092840">
    <property type="component" value="Unassembled WGS sequence"/>
</dbReference>
<gene>
    <name evidence="1" type="ORF">MGA5115_00019</name>
    <name evidence="2" type="ORF">MGA5116_01580</name>
</gene>
<sequence>MNSVLTYLISVFIGALSLGTPATSLPDEALGVVYITSVKTGSLPFLHGIKGEGNYLTTNEQGELCRVEPVILVAGGFNGEHIGFGQGDPITLTIYNPTVSTRLKQGKKTVSADYNVSVDPTALQDIYIEQGLTLTEGFVLHPRKAWSSWFGFQPSQPDCDTATLDN</sequence>
<dbReference type="Proteomes" id="UP000092871">
    <property type="component" value="Unassembled WGS sequence"/>
</dbReference>
<dbReference type="OrthoDB" id="6105117at2"/>
<evidence type="ECO:0000313" key="2">
    <source>
        <dbReference type="EMBL" id="SBT20993.1"/>
    </source>
</evidence>
<keyword evidence="3" id="KW-1185">Reference proteome</keyword>
<organism evidence="1 4">
    <name type="scientific">Marinomonas gallaica</name>
    <dbReference type="NCBI Taxonomy" id="1806667"/>
    <lineage>
        <taxon>Bacteria</taxon>
        <taxon>Pseudomonadati</taxon>
        <taxon>Pseudomonadota</taxon>
        <taxon>Gammaproteobacteria</taxon>
        <taxon>Oceanospirillales</taxon>
        <taxon>Oceanospirillaceae</taxon>
        <taxon>Marinomonas</taxon>
    </lineage>
</organism>
<reference evidence="1 4" key="1">
    <citation type="submission" date="2016-06" db="EMBL/GenBank/DDBJ databases">
        <authorList>
            <person name="Kjaerup R.B."/>
            <person name="Dalgaard T.S."/>
            <person name="Juul-Madsen H.R."/>
        </authorList>
    </citation>
    <scope>NUCLEOTIDE SEQUENCE [LARGE SCALE GENOMIC DNA]</scope>
    <source>
        <strain evidence="1 4">CECT 5115</strain>
    </source>
</reference>
<dbReference type="RefSeq" id="WP_067029947.1">
    <property type="nucleotide sequence ID" value="NZ_FLRA01000001.1"/>
</dbReference>
<reference evidence="2 3" key="2">
    <citation type="submission" date="2016-06" db="EMBL/GenBank/DDBJ databases">
        <authorList>
            <person name="Rodrigo-Torres L."/>
            <person name="Arahal D.R."/>
        </authorList>
    </citation>
    <scope>NUCLEOTIDE SEQUENCE [LARGE SCALE GENOMIC DNA]</scope>
    <source>
        <strain evidence="2 3">CECT 5116</strain>
    </source>
</reference>
<dbReference type="EMBL" id="FLRB01000011">
    <property type="protein sequence ID" value="SBT20993.1"/>
    <property type="molecule type" value="Genomic_DNA"/>
</dbReference>
<evidence type="ECO:0000313" key="4">
    <source>
        <dbReference type="Proteomes" id="UP000092871"/>
    </source>
</evidence>
<evidence type="ECO:0000313" key="3">
    <source>
        <dbReference type="Proteomes" id="UP000092840"/>
    </source>
</evidence>
<name>A0A1C3JL66_9GAMM</name>
<proteinExistence type="predicted"/>
<protein>
    <submittedName>
        <fullName evidence="1">Uncharacterized protein</fullName>
    </submittedName>
</protein>
<evidence type="ECO:0000313" key="1">
    <source>
        <dbReference type="EMBL" id="SBT15945.1"/>
    </source>
</evidence>
<dbReference type="AlphaFoldDB" id="A0A1C3JL66"/>
<accession>A0A1C3JL66</accession>
<dbReference type="EMBL" id="FLRA01000001">
    <property type="protein sequence ID" value="SBT15945.1"/>
    <property type="molecule type" value="Genomic_DNA"/>
</dbReference>